<evidence type="ECO:0000256" key="1">
    <source>
        <dbReference type="ARBA" id="ARBA00022723"/>
    </source>
</evidence>
<reference evidence="8" key="2">
    <citation type="submission" date="2017-10" db="EMBL/GenBank/DDBJ databases">
        <title>Ladona fulva Genome sequencing and assembly.</title>
        <authorList>
            <person name="Murali S."/>
            <person name="Richards S."/>
            <person name="Bandaranaike D."/>
            <person name="Bellair M."/>
            <person name="Blankenburg K."/>
            <person name="Chao H."/>
            <person name="Dinh H."/>
            <person name="Doddapaneni H."/>
            <person name="Dugan-Rocha S."/>
            <person name="Elkadiri S."/>
            <person name="Gnanaolivu R."/>
            <person name="Hernandez B."/>
            <person name="Skinner E."/>
            <person name="Javaid M."/>
            <person name="Lee S."/>
            <person name="Li M."/>
            <person name="Ming W."/>
            <person name="Munidasa M."/>
            <person name="Muniz J."/>
            <person name="Nguyen L."/>
            <person name="Hughes D."/>
            <person name="Osuji N."/>
            <person name="Pu L.-L."/>
            <person name="Puazo M."/>
            <person name="Qu C."/>
            <person name="Quiroz J."/>
            <person name="Raj R."/>
            <person name="Weissenberger G."/>
            <person name="Xin Y."/>
            <person name="Zou X."/>
            <person name="Han Y."/>
            <person name="Worley K."/>
            <person name="Muzny D."/>
            <person name="Gibbs R."/>
        </authorList>
    </citation>
    <scope>NUCLEOTIDE SEQUENCE</scope>
    <source>
        <strain evidence="8">Sampled in the wild</strain>
    </source>
</reference>
<feature type="domain" description="THAP-type" evidence="7">
    <location>
        <begin position="1"/>
        <end position="96"/>
    </location>
</feature>
<keyword evidence="3" id="KW-0862">Zinc</keyword>
<evidence type="ECO:0000313" key="8">
    <source>
        <dbReference type="EMBL" id="KAG8225618.1"/>
    </source>
</evidence>
<evidence type="ECO:0000256" key="4">
    <source>
        <dbReference type="ARBA" id="ARBA00023125"/>
    </source>
</evidence>
<dbReference type="Gene3D" id="6.20.210.20">
    <property type="entry name" value="THAP domain"/>
    <property type="match status" value="1"/>
</dbReference>
<dbReference type="AlphaFoldDB" id="A0A8K0NXW8"/>
<dbReference type="GO" id="GO:0043565">
    <property type="term" value="F:sequence-specific DNA binding"/>
    <property type="evidence" value="ECO:0007669"/>
    <property type="project" value="InterPro"/>
</dbReference>
<protein>
    <recommendedName>
        <fullName evidence="7">THAP-type domain-containing protein</fullName>
    </recommendedName>
</protein>
<evidence type="ECO:0000313" key="9">
    <source>
        <dbReference type="Proteomes" id="UP000792457"/>
    </source>
</evidence>
<dbReference type="PANTHER" id="PTHR46600:SF11">
    <property type="entry name" value="THAP DOMAIN-CONTAINING PROTEIN 10"/>
    <property type="match status" value="1"/>
</dbReference>
<dbReference type="PANTHER" id="PTHR46600">
    <property type="entry name" value="THAP DOMAIN-CONTAINING"/>
    <property type="match status" value="1"/>
</dbReference>
<gene>
    <name evidence="8" type="ORF">J437_LFUL004189</name>
</gene>
<evidence type="ECO:0000256" key="5">
    <source>
        <dbReference type="PROSITE-ProRule" id="PRU00309"/>
    </source>
</evidence>
<sequence>MGRKCFVPYCKSGYNTCQDVVAMFSCPNDPVSLKLWSEAIARQDRPLRSTDCICEKHFREEDILRSWIAYDKSGKEIMRVNYKRIRLRDGSVPCFFPKSKNIYSRKRRKSDDENDDKNSIIPQVNHVFGVYPSDKILDRTDYLSDALDEKLDDNNCGTSTDEDCSVDSPEINESHDDSDIEDERRHVKIIKSAKLFESIWQDINIITLPSKSWAVFLLRPNGDRKIVFTQMGFLNGVPLPTKQASKFIISLR</sequence>
<dbReference type="EMBL" id="KZ308244">
    <property type="protein sequence ID" value="KAG8225618.1"/>
    <property type="molecule type" value="Genomic_DNA"/>
</dbReference>
<dbReference type="SMART" id="SM00692">
    <property type="entry name" value="DM3"/>
    <property type="match status" value="1"/>
</dbReference>
<evidence type="ECO:0000256" key="2">
    <source>
        <dbReference type="ARBA" id="ARBA00022771"/>
    </source>
</evidence>
<dbReference type="PROSITE" id="PS50950">
    <property type="entry name" value="ZF_THAP"/>
    <property type="match status" value="1"/>
</dbReference>
<proteinExistence type="predicted"/>
<keyword evidence="1" id="KW-0479">Metal-binding</keyword>
<comment type="caution">
    <text evidence="8">The sequence shown here is derived from an EMBL/GenBank/DDBJ whole genome shotgun (WGS) entry which is preliminary data.</text>
</comment>
<reference evidence="8" key="1">
    <citation type="submission" date="2013-04" db="EMBL/GenBank/DDBJ databases">
        <authorList>
            <person name="Qu J."/>
            <person name="Murali S.C."/>
            <person name="Bandaranaike D."/>
            <person name="Bellair M."/>
            <person name="Blankenburg K."/>
            <person name="Chao H."/>
            <person name="Dinh H."/>
            <person name="Doddapaneni H."/>
            <person name="Downs B."/>
            <person name="Dugan-Rocha S."/>
            <person name="Elkadiri S."/>
            <person name="Gnanaolivu R.D."/>
            <person name="Hernandez B."/>
            <person name="Javaid M."/>
            <person name="Jayaseelan J.C."/>
            <person name="Lee S."/>
            <person name="Li M."/>
            <person name="Ming W."/>
            <person name="Munidasa M."/>
            <person name="Muniz J."/>
            <person name="Nguyen L."/>
            <person name="Ongeri F."/>
            <person name="Osuji N."/>
            <person name="Pu L.-L."/>
            <person name="Puazo M."/>
            <person name="Qu C."/>
            <person name="Quiroz J."/>
            <person name="Raj R."/>
            <person name="Weissenberger G."/>
            <person name="Xin Y."/>
            <person name="Zou X."/>
            <person name="Han Y."/>
            <person name="Richards S."/>
            <person name="Worley K."/>
            <person name="Muzny D."/>
            <person name="Gibbs R."/>
        </authorList>
    </citation>
    <scope>NUCLEOTIDE SEQUENCE</scope>
    <source>
        <strain evidence="8">Sampled in the wild</strain>
    </source>
</reference>
<feature type="region of interest" description="Disordered" evidence="6">
    <location>
        <begin position="158"/>
        <end position="179"/>
    </location>
</feature>
<dbReference type="SMART" id="SM00980">
    <property type="entry name" value="THAP"/>
    <property type="match status" value="1"/>
</dbReference>
<keyword evidence="2 5" id="KW-0863">Zinc-finger</keyword>
<dbReference type="Pfam" id="PF05485">
    <property type="entry name" value="THAP"/>
    <property type="match status" value="1"/>
</dbReference>
<dbReference type="InterPro" id="IPR026516">
    <property type="entry name" value="THAP1/10"/>
</dbReference>
<evidence type="ECO:0000256" key="3">
    <source>
        <dbReference type="ARBA" id="ARBA00022833"/>
    </source>
</evidence>
<evidence type="ECO:0000259" key="7">
    <source>
        <dbReference type="PROSITE" id="PS50950"/>
    </source>
</evidence>
<dbReference type="InterPro" id="IPR006612">
    <property type="entry name" value="THAP_Znf"/>
</dbReference>
<name>A0A8K0NXW8_LADFU</name>
<keyword evidence="4 5" id="KW-0238">DNA-binding</keyword>
<dbReference type="Proteomes" id="UP000792457">
    <property type="component" value="Unassembled WGS sequence"/>
</dbReference>
<dbReference type="InterPro" id="IPR038441">
    <property type="entry name" value="THAP_Znf_sf"/>
</dbReference>
<organism evidence="8 9">
    <name type="scientific">Ladona fulva</name>
    <name type="common">Scarce chaser dragonfly</name>
    <name type="synonym">Libellula fulva</name>
    <dbReference type="NCBI Taxonomy" id="123851"/>
    <lineage>
        <taxon>Eukaryota</taxon>
        <taxon>Metazoa</taxon>
        <taxon>Ecdysozoa</taxon>
        <taxon>Arthropoda</taxon>
        <taxon>Hexapoda</taxon>
        <taxon>Insecta</taxon>
        <taxon>Pterygota</taxon>
        <taxon>Palaeoptera</taxon>
        <taxon>Odonata</taxon>
        <taxon>Epiprocta</taxon>
        <taxon>Anisoptera</taxon>
        <taxon>Libelluloidea</taxon>
        <taxon>Libellulidae</taxon>
        <taxon>Ladona</taxon>
    </lineage>
</organism>
<dbReference type="OrthoDB" id="6595763at2759"/>
<dbReference type="SUPFAM" id="SSF57716">
    <property type="entry name" value="Glucocorticoid receptor-like (DNA-binding domain)"/>
    <property type="match status" value="1"/>
</dbReference>
<keyword evidence="9" id="KW-1185">Reference proteome</keyword>
<evidence type="ECO:0000256" key="6">
    <source>
        <dbReference type="SAM" id="MobiDB-lite"/>
    </source>
</evidence>
<dbReference type="GO" id="GO:0008270">
    <property type="term" value="F:zinc ion binding"/>
    <property type="evidence" value="ECO:0007669"/>
    <property type="project" value="UniProtKB-KW"/>
</dbReference>
<accession>A0A8K0NXW8</accession>